<name>A0AAV4PNL0_CAEEX</name>
<protein>
    <submittedName>
        <fullName evidence="1">Uncharacterized protein</fullName>
    </submittedName>
</protein>
<dbReference type="Proteomes" id="UP001054945">
    <property type="component" value="Unassembled WGS sequence"/>
</dbReference>
<proteinExistence type="predicted"/>
<keyword evidence="2" id="KW-1185">Reference proteome</keyword>
<reference evidence="1 2" key="1">
    <citation type="submission" date="2021-06" db="EMBL/GenBank/DDBJ databases">
        <title>Caerostris extrusa draft genome.</title>
        <authorList>
            <person name="Kono N."/>
            <person name="Arakawa K."/>
        </authorList>
    </citation>
    <scope>NUCLEOTIDE SEQUENCE [LARGE SCALE GENOMIC DNA]</scope>
</reference>
<gene>
    <name evidence="1" type="ORF">CEXT_264671</name>
</gene>
<dbReference type="EMBL" id="BPLR01004941">
    <property type="protein sequence ID" value="GIX98671.1"/>
    <property type="molecule type" value="Genomic_DNA"/>
</dbReference>
<sequence>MSIGEKTICYKYDLQIRPSALATAKKRNGKGKKNNAGSFLVTERLTSRRYFILLEGSQELSLIVPRCRGAADLATPHCCKDPVENKEKARQAK</sequence>
<evidence type="ECO:0000313" key="2">
    <source>
        <dbReference type="Proteomes" id="UP001054945"/>
    </source>
</evidence>
<dbReference type="AlphaFoldDB" id="A0AAV4PNL0"/>
<organism evidence="1 2">
    <name type="scientific">Caerostris extrusa</name>
    <name type="common">Bark spider</name>
    <name type="synonym">Caerostris bankana</name>
    <dbReference type="NCBI Taxonomy" id="172846"/>
    <lineage>
        <taxon>Eukaryota</taxon>
        <taxon>Metazoa</taxon>
        <taxon>Ecdysozoa</taxon>
        <taxon>Arthropoda</taxon>
        <taxon>Chelicerata</taxon>
        <taxon>Arachnida</taxon>
        <taxon>Araneae</taxon>
        <taxon>Araneomorphae</taxon>
        <taxon>Entelegynae</taxon>
        <taxon>Araneoidea</taxon>
        <taxon>Araneidae</taxon>
        <taxon>Caerostris</taxon>
    </lineage>
</organism>
<evidence type="ECO:0000313" key="1">
    <source>
        <dbReference type="EMBL" id="GIX98671.1"/>
    </source>
</evidence>
<comment type="caution">
    <text evidence="1">The sequence shown here is derived from an EMBL/GenBank/DDBJ whole genome shotgun (WGS) entry which is preliminary data.</text>
</comment>
<accession>A0AAV4PNL0</accession>